<reference evidence="2 3" key="1">
    <citation type="submission" date="2023-03" db="EMBL/GenBank/DDBJ databases">
        <title>Bacillus Genome Sequencing.</title>
        <authorList>
            <person name="Dunlap C."/>
        </authorList>
    </citation>
    <scope>NUCLEOTIDE SEQUENCE [LARGE SCALE GENOMIC DNA]</scope>
    <source>
        <strain evidence="2 3">B-59205</strain>
    </source>
</reference>
<dbReference type="AlphaFoldDB" id="A0AAW9NLV3"/>
<dbReference type="RefSeq" id="WP_326122867.1">
    <property type="nucleotide sequence ID" value="NZ_JARSFG010000010.1"/>
</dbReference>
<sequence>MKKLIMGALSISLLFGGFSNAPVQAETLNKTSLEVDTMSITRSYTYEKFYHKTESVPTILYYQDQYGWYGNLQLQNVVPYIWDPMYVVALYKGTLTCPTGTCPSPTSLKIEEQ</sequence>
<feature type="chain" id="PRO_5043835801" evidence="1">
    <location>
        <begin position="26"/>
        <end position="113"/>
    </location>
</feature>
<dbReference type="Proteomes" id="UP001344888">
    <property type="component" value="Unassembled WGS sequence"/>
</dbReference>
<protein>
    <submittedName>
        <fullName evidence="2">Uncharacterized protein</fullName>
    </submittedName>
</protein>
<evidence type="ECO:0000256" key="1">
    <source>
        <dbReference type="SAM" id="SignalP"/>
    </source>
</evidence>
<accession>A0AAW9NLV3</accession>
<evidence type="ECO:0000313" key="3">
    <source>
        <dbReference type="Proteomes" id="UP001344888"/>
    </source>
</evidence>
<gene>
    <name evidence="2" type="ORF">P9B03_07565</name>
</gene>
<proteinExistence type="predicted"/>
<keyword evidence="1" id="KW-0732">Signal</keyword>
<feature type="signal peptide" evidence="1">
    <location>
        <begin position="1"/>
        <end position="25"/>
    </location>
</feature>
<keyword evidence="3" id="KW-1185">Reference proteome</keyword>
<evidence type="ECO:0000313" key="2">
    <source>
        <dbReference type="EMBL" id="MEC1178335.1"/>
    </source>
</evidence>
<name>A0AAW9NLV3_9BACL</name>
<comment type="caution">
    <text evidence="2">The sequence shown here is derived from an EMBL/GenBank/DDBJ whole genome shotgun (WGS) entry which is preliminary data.</text>
</comment>
<organism evidence="2 3">
    <name type="scientific">Metasolibacillus meyeri</name>
    <dbReference type="NCBI Taxonomy" id="1071052"/>
    <lineage>
        <taxon>Bacteria</taxon>
        <taxon>Bacillati</taxon>
        <taxon>Bacillota</taxon>
        <taxon>Bacilli</taxon>
        <taxon>Bacillales</taxon>
        <taxon>Caryophanaceae</taxon>
        <taxon>Metasolibacillus</taxon>
    </lineage>
</organism>
<dbReference type="EMBL" id="JARSFG010000010">
    <property type="protein sequence ID" value="MEC1178335.1"/>
    <property type="molecule type" value="Genomic_DNA"/>
</dbReference>